<dbReference type="PROSITE" id="PS51257">
    <property type="entry name" value="PROKAR_LIPOPROTEIN"/>
    <property type="match status" value="1"/>
</dbReference>
<dbReference type="AlphaFoldDB" id="A0A222G538"/>
<sequence length="96" mass="10633">MQVKFQQLMPLFFLILSSCAVTYQDNDGNQRIVGFVSLTLEKPVDNSLVAGDKVKITNIGVMYSDTPIHNGISIGYYSETTTVLKNDVAVMIKDDN</sequence>
<accession>A0A222G538</accession>
<dbReference type="Proteomes" id="UP000202259">
    <property type="component" value="Chromosome"/>
</dbReference>
<proteinExistence type="predicted"/>
<evidence type="ECO:0000313" key="3">
    <source>
        <dbReference type="Proteomes" id="UP000202259"/>
    </source>
</evidence>
<dbReference type="KEGG" id="cber:B5D82_04110"/>
<reference evidence="2 3" key="1">
    <citation type="submission" date="2017-08" db="EMBL/GenBank/DDBJ databases">
        <title>Complete genome of Colwellia sp. NB097-1, a psychrophile bacterium ioslated from Bering Sea.</title>
        <authorList>
            <person name="Chen X."/>
        </authorList>
    </citation>
    <scope>NUCLEOTIDE SEQUENCE [LARGE SCALE GENOMIC DNA]</scope>
    <source>
        <strain evidence="2 3">NB097-1</strain>
    </source>
</reference>
<name>A0A222G538_9GAMM</name>
<organism evidence="2 3">
    <name type="scientific">Cognaticolwellia beringensis</name>
    <dbReference type="NCBI Taxonomy" id="1967665"/>
    <lineage>
        <taxon>Bacteria</taxon>
        <taxon>Pseudomonadati</taxon>
        <taxon>Pseudomonadota</taxon>
        <taxon>Gammaproteobacteria</taxon>
        <taxon>Alteromonadales</taxon>
        <taxon>Colwelliaceae</taxon>
        <taxon>Cognaticolwellia</taxon>
    </lineage>
</organism>
<dbReference type="EMBL" id="CP020465">
    <property type="protein sequence ID" value="ASP47028.1"/>
    <property type="molecule type" value="Genomic_DNA"/>
</dbReference>
<gene>
    <name evidence="2" type="ORF">B5D82_04110</name>
</gene>
<keyword evidence="3" id="KW-1185">Reference proteome</keyword>
<keyword evidence="1" id="KW-0732">Signal</keyword>
<dbReference type="OrthoDB" id="9852214at2"/>
<feature type="signal peptide" evidence="1">
    <location>
        <begin position="1"/>
        <end position="20"/>
    </location>
</feature>
<evidence type="ECO:0000256" key="1">
    <source>
        <dbReference type="SAM" id="SignalP"/>
    </source>
</evidence>
<dbReference type="RefSeq" id="WP_081149456.1">
    <property type="nucleotide sequence ID" value="NZ_CP020465.1"/>
</dbReference>
<feature type="chain" id="PRO_5011315333" evidence="1">
    <location>
        <begin position="21"/>
        <end position="96"/>
    </location>
</feature>
<evidence type="ECO:0000313" key="2">
    <source>
        <dbReference type="EMBL" id="ASP47028.1"/>
    </source>
</evidence>
<protein>
    <submittedName>
        <fullName evidence="2">Uncharacterized protein</fullName>
    </submittedName>
</protein>